<dbReference type="EMBL" id="MRUL01000032">
    <property type="protein sequence ID" value="OON34770.1"/>
    <property type="molecule type" value="Genomic_DNA"/>
</dbReference>
<keyword evidence="1" id="KW-0175">Coiled coil</keyword>
<dbReference type="Proteomes" id="UP000190667">
    <property type="component" value="Unassembled WGS sequence"/>
</dbReference>
<sequence>MEEVSTLKSNHIKSNMHMGETIRELEQRAETAEKELAALHQYRAPVAVPDGKPAVLTGKLIDWVCLTCVDVRNAAGYFEAQDSINEIRSTLESLQIAVPDKHYDADGTASSEADMVWNSCIDEVLRLNSGSTPYVD</sequence>
<name>A0A1S8Y6V4_9GAMM</name>
<comment type="caution">
    <text evidence="2">The sequence shown here is derived from an EMBL/GenBank/DDBJ whole genome shotgun (WGS) entry which is preliminary data.</text>
</comment>
<gene>
    <name evidence="2" type="ORF">BTJ39_23180</name>
</gene>
<organism evidence="2 3">
    <name type="scientific">Izhakiella australiensis</name>
    <dbReference type="NCBI Taxonomy" id="1926881"/>
    <lineage>
        <taxon>Bacteria</taxon>
        <taxon>Pseudomonadati</taxon>
        <taxon>Pseudomonadota</taxon>
        <taxon>Gammaproteobacteria</taxon>
        <taxon>Enterobacterales</taxon>
        <taxon>Erwiniaceae</taxon>
        <taxon>Izhakiella</taxon>
    </lineage>
</organism>
<feature type="coiled-coil region" evidence="1">
    <location>
        <begin position="15"/>
        <end position="42"/>
    </location>
</feature>
<reference evidence="2 3" key="1">
    <citation type="submission" date="2016-12" db="EMBL/GenBank/DDBJ databases">
        <title>Izhakiella australiana sp. nov. of genus Izhakiella isolated from Australian desert.</title>
        <authorList>
            <person name="Ji M."/>
        </authorList>
    </citation>
    <scope>NUCLEOTIDE SEQUENCE [LARGE SCALE GENOMIC DNA]</scope>
    <source>
        <strain evidence="2 3">D4N98</strain>
    </source>
</reference>
<protein>
    <submittedName>
        <fullName evidence="2">Uncharacterized protein</fullName>
    </submittedName>
</protein>
<evidence type="ECO:0000256" key="1">
    <source>
        <dbReference type="SAM" id="Coils"/>
    </source>
</evidence>
<proteinExistence type="predicted"/>
<keyword evidence="3" id="KW-1185">Reference proteome</keyword>
<accession>A0A1S8Y6V4</accession>
<evidence type="ECO:0000313" key="3">
    <source>
        <dbReference type="Proteomes" id="UP000190667"/>
    </source>
</evidence>
<dbReference type="STRING" id="1926881.BTJ39_23180"/>
<evidence type="ECO:0000313" key="2">
    <source>
        <dbReference type="EMBL" id="OON34770.1"/>
    </source>
</evidence>
<dbReference type="AlphaFoldDB" id="A0A1S8Y6V4"/>